<dbReference type="InterPro" id="IPR002035">
    <property type="entry name" value="VWF_A"/>
</dbReference>
<evidence type="ECO:0000313" key="4">
    <source>
        <dbReference type="Proteomes" id="UP001336020"/>
    </source>
</evidence>
<dbReference type="InterPro" id="IPR036465">
    <property type="entry name" value="vWFA_dom_sf"/>
</dbReference>
<dbReference type="RefSeq" id="WP_330131883.1">
    <property type="nucleotide sequence ID" value="NZ_JAUTXY010000001.1"/>
</dbReference>
<reference evidence="3 4" key="1">
    <citation type="submission" date="2023-07" db="EMBL/GenBank/DDBJ databases">
        <authorList>
            <person name="Girao M."/>
            <person name="Carvalho M.F."/>
        </authorList>
    </citation>
    <scope>NUCLEOTIDE SEQUENCE [LARGE SCALE GENOMIC DNA]</scope>
    <source>
        <strain evidence="3 4">YIM65754</strain>
    </source>
</reference>
<feature type="region of interest" description="Disordered" evidence="1">
    <location>
        <begin position="85"/>
        <end position="143"/>
    </location>
</feature>
<evidence type="ECO:0000259" key="2">
    <source>
        <dbReference type="SMART" id="SM00327"/>
    </source>
</evidence>
<dbReference type="CDD" id="cd00198">
    <property type="entry name" value="vWFA"/>
    <property type="match status" value="1"/>
</dbReference>
<dbReference type="EMBL" id="JAUTXY010000001">
    <property type="protein sequence ID" value="MEE2056645.1"/>
    <property type="molecule type" value="Genomic_DNA"/>
</dbReference>
<proteinExistence type="predicted"/>
<dbReference type="SMART" id="SM00327">
    <property type="entry name" value="VWA"/>
    <property type="match status" value="1"/>
</dbReference>
<dbReference type="Gene3D" id="3.40.50.410">
    <property type="entry name" value="von Willebrand factor, type A domain"/>
    <property type="match status" value="1"/>
</dbReference>
<dbReference type="PIRSF" id="PIRSF010256">
    <property type="entry name" value="CoxE_vWa"/>
    <property type="match status" value="1"/>
</dbReference>
<feature type="compositionally biased region" description="Basic and acidic residues" evidence="1">
    <location>
        <begin position="134"/>
        <end position="143"/>
    </location>
</feature>
<name>A0ABU7L524_9NOCA</name>
<comment type="caution">
    <text evidence="3">The sequence shown here is derived from an EMBL/GenBank/DDBJ whole genome shotgun (WGS) entry which is preliminary data.</text>
</comment>
<dbReference type="Proteomes" id="UP001336020">
    <property type="component" value="Unassembled WGS sequence"/>
</dbReference>
<evidence type="ECO:0000313" key="3">
    <source>
        <dbReference type="EMBL" id="MEE2056645.1"/>
    </source>
</evidence>
<evidence type="ECO:0000256" key="1">
    <source>
        <dbReference type="SAM" id="MobiDB-lite"/>
    </source>
</evidence>
<dbReference type="PANTHER" id="PTHR39338:SF6">
    <property type="entry name" value="BLL5662 PROTEIN"/>
    <property type="match status" value="1"/>
</dbReference>
<dbReference type="PANTHER" id="PTHR39338">
    <property type="entry name" value="BLL5662 PROTEIN-RELATED"/>
    <property type="match status" value="1"/>
</dbReference>
<protein>
    <submittedName>
        <fullName evidence="3">VWA domain-containing protein</fullName>
    </submittedName>
</protein>
<dbReference type="Pfam" id="PF05762">
    <property type="entry name" value="VWA_CoxE"/>
    <property type="match status" value="1"/>
</dbReference>
<feature type="compositionally biased region" description="Basic and acidic residues" evidence="1">
    <location>
        <begin position="87"/>
        <end position="103"/>
    </location>
</feature>
<dbReference type="InterPro" id="IPR011195">
    <property type="entry name" value="UCP010256"/>
</dbReference>
<organism evidence="3 4">
    <name type="scientific">Rhodococcus artemisiae</name>
    <dbReference type="NCBI Taxonomy" id="714159"/>
    <lineage>
        <taxon>Bacteria</taxon>
        <taxon>Bacillati</taxon>
        <taxon>Actinomycetota</taxon>
        <taxon>Actinomycetes</taxon>
        <taxon>Mycobacteriales</taxon>
        <taxon>Nocardiaceae</taxon>
        <taxon>Rhodococcus</taxon>
    </lineage>
</organism>
<dbReference type="InterPro" id="IPR008912">
    <property type="entry name" value="Uncharacterised_CoxE"/>
</dbReference>
<feature type="domain" description="VWFA" evidence="2">
    <location>
        <begin position="224"/>
        <end position="384"/>
    </location>
</feature>
<keyword evidence="4" id="KW-1185">Reference proteome</keyword>
<accession>A0ABU7L524</accession>
<sequence length="420" mass="46176">MTALLLPGIDRAAFAVALADRLRRSGIAVTLDGAATLTRALRIRPPRTRSQLYWAARLTLVDRRDNLEKFDAVFSAVFDHGAVPMDPHARRAGLDDGGQDRPSTDASNVGRRRPEAGGDVPWVTRSVTGALGDRAPEDNSRRGERLPSVFEAVADQRFSDLDPARLAEIASWLEHAAVTWPTRVSRRRESHHSGRLDLRASIAASRHTGYEPVRLVHTRPARRRRQLVLFCDVSRSMRAYADIYLHLMRAVVRAGDAEVFAFSTTATRLTPTLKNRSVEQVIDAVNDHVETRFGGTRIAGSLSCVLRSHRGHALRGAIVVIASDGWDSDDPEDLARVMTQIRRRAHRVVWLNPRAGLRDFAPATGSMAAALQHCDALLPADTLTALRGAIDVVAGAQLESRRTSPFERVAGSNARSHLHA</sequence>
<gene>
    <name evidence="3" type="ORF">Q7514_03775</name>
</gene>
<dbReference type="SUPFAM" id="SSF53300">
    <property type="entry name" value="vWA-like"/>
    <property type="match status" value="1"/>
</dbReference>